<sequence>MPGPSSISSTFANNGSAASHFEVSQRNLEHGTHPAFAHSKAIPDVSQQVPAFEESDAYTLRVRHEATEISQGFGKYSNENGTRLVKGSEKLGLEHDLRGVGTWFDGQYPKEYDVVVITWWTS</sequence>
<dbReference type="AlphaFoldDB" id="A0AAX4I5C9"/>
<dbReference type="KEGG" id="cdet:87940002"/>
<dbReference type="EMBL" id="CP137306">
    <property type="protein sequence ID" value="WQF78485.1"/>
    <property type="molecule type" value="Genomic_DNA"/>
</dbReference>
<reference evidence="3" key="1">
    <citation type="journal article" date="2023" name="bioRxiv">
        <title>Complete genome of the Medicago anthracnose fungus, Colletotrichum destructivum, reveals a mini-chromosome-like region within a core chromosome.</title>
        <authorList>
            <person name="Lapalu N."/>
            <person name="Simon A."/>
            <person name="Lu A."/>
            <person name="Plaumann P.-L."/>
            <person name="Amselem J."/>
            <person name="Pigne S."/>
            <person name="Auger A."/>
            <person name="Koch C."/>
            <person name="Dallery J.-F."/>
            <person name="O'Connell R.J."/>
        </authorList>
    </citation>
    <scope>NUCLEOTIDE SEQUENCE [LARGE SCALE GENOMIC DNA]</scope>
    <source>
        <strain evidence="3">CBS 520.97</strain>
    </source>
</reference>
<evidence type="ECO:0000313" key="2">
    <source>
        <dbReference type="EMBL" id="WQF78485.1"/>
    </source>
</evidence>
<dbReference type="Proteomes" id="UP001322277">
    <property type="component" value="Chromosome 2"/>
</dbReference>
<evidence type="ECO:0000256" key="1">
    <source>
        <dbReference type="SAM" id="MobiDB-lite"/>
    </source>
</evidence>
<keyword evidence="3" id="KW-1185">Reference proteome</keyword>
<feature type="region of interest" description="Disordered" evidence="1">
    <location>
        <begin position="1"/>
        <end position="38"/>
    </location>
</feature>
<accession>A0AAX4I5C9</accession>
<proteinExistence type="predicted"/>
<organism evidence="2 3">
    <name type="scientific">Colletotrichum destructivum</name>
    <dbReference type="NCBI Taxonomy" id="34406"/>
    <lineage>
        <taxon>Eukaryota</taxon>
        <taxon>Fungi</taxon>
        <taxon>Dikarya</taxon>
        <taxon>Ascomycota</taxon>
        <taxon>Pezizomycotina</taxon>
        <taxon>Sordariomycetes</taxon>
        <taxon>Hypocreomycetidae</taxon>
        <taxon>Glomerellales</taxon>
        <taxon>Glomerellaceae</taxon>
        <taxon>Colletotrichum</taxon>
        <taxon>Colletotrichum destructivum species complex</taxon>
    </lineage>
</organism>
<protein>
    <submittedName>
        <fullName evidence="2">Uncharacterized protein</fullName>
    </submittedName>
</protein>
<dbReference type="RefSeq" id="XP_062775709.1">
    <property type="nucleotide sequence ID" value="XM_062919658.1"/>
</dbReference>
<feature type="compositionally biased region" description="Polar residues" evidence="1">
    <location>
        <begin position="1"/>
        <end position="26"/>
    </location>
</feature>
<evidence type="ECO:0000313" key="3">
    <source>
        <dbReference type="Proteomes" id="UP001322277"/>
    </source>
</evidence>
<dbReference type="GeneID" id="87940002"/>
<name>A0AAX4I5C9_9PEZI</name>
<gene>
    <name evidence="2" type="ORF">CDEST_03499</name>
</gene>